<dbReference type="SUPFAM" id="SSF51905">
    <property type="entry name" value="FAD/NAD(P)-binding domain"/>
    <property type="match status" value="1"/>
</dbReference>
<dbReference type="FunFam" id="3.50.50.60:FF:000228">
    <property type="entry name" value="FAD-containing monooxygenase EthA"/>
    <property type="match status" value="1"/>
</dbReference>
<dbReference type="GO" id="GO:0050661">
    <property type="term" value="F:NADP binding"/>
    <property type="evidence" value="ECO:0007669"/>
    <property type="project" value="InterPro"/>
</dbReference>
<evidence type="ECO:0000313" key="7">
    <source>
        <dbReference type="EMBL" id="KZM27994.1"/>
    </source>
</evidence>
<keyword evidence="5" id="KW-0560">Oxidoreductase</keyword>
<evidence type="ECO:0000256" key="1">
    <source>
        <dbReference type="ARBA" id="ARBA00001974"/>
    </source>
</evidence>
<proteinExistence type="predicted"/>
<organism evidence="7 8">
    <name type="scientific">Didymella rabiei</name>
    <name type="common">Chickpea ascochyta blight fungus</name>
    <name type="synonym">Mycosphaerella rabiei</name>
    <dbReference type="NCBI Taxonomy" id="5454"/>
    <lineage>
        <taxon>Eukaryota</taxon>
        <taxon>Fungi</taxon>
        <taxon>Dikarya</taxon>
        <taxon>Ascomycota</taxon>
        <taxon>Pezizomycotina</taxon>
        <taxon>Dothideomycetes</taxon>
        <taxon>Pleosporomycetidae</taxon>
        <taxon>Pleosporales</taxon>
        <taxon>Pleosporineae</taxon>
        <taxon>Didymellaceae</taxon>
        <taxon>Ascochyta</taxon>
    </lineage>
</organism>
<keyword evidence="2" id="KW-0285">Flavoprotein</keyword>
<name>A0A163LPS3_DIDRA</name>
<evidence type="ECO:0000256" key="6">
    <source>
        <dbReference type="ARBA" id="ARBA00023033"/>
    </source>
</evidence>
<accession>A0A163LPS3</accession>
<keyword evidence="4" id="KW-0521">NADP</keyword>
<evidence type="ECO:0000256" key="2">
    <source>
        <dbReference type="ARBA" id="ARBA00022630"/>
    </source>
</evidence>
<comment type="cofactor">
    <cofactor evidence="1">
        <name>FAD</name>
        <dbReference type="ChEBI" id="CHEBI:57692"/>
    </cofactor>
</comment>
<dbReference type="InterPro" id="IPR051820">
    <property type="entry name" value="FAD-binding_MO"/>
</dbReference>
<reference evidence="7 8" key="1">
    <citation type="journal article" date="2016" name="Sci. Rep.">
        <title>Draft genome sequencing and secretome analysis of fungal phytopathogen Ascochyta rabiei provides insight into the necrotrophic effector repertoire.</title>
        <authorList>
            <person name="Verma S."/>
            <person name="Gazara R.K."/>
            <person name="Nizam S."/>
            <person name="Parween S."/>
            <person name="Chattopadhyay D."/>
            <person name="Verma P.K."/>
        </authorList>
    </citation>
    <scope>NUCLEOTIDE SEQUENCE [LARGE SCALE GENOMIC DNA]</scope>
    <source>
        <strain evidence="7 8">ArDII</strain>
    </source>
</reference>
<sequence>MPSPKTTPNQVTSPVAEHVDVLIVGAGLSGIGAAYRIQESLPGKSYAILEGRARIGGTWDLFTYPGIRSDAPMHTMAYPFRPWRNRKALASGASIRSYIEETAVDHGIDRHIRFRTQVENASWSTAEQRWTVEVVEGADDEGRGGRARTYTAGFLYMCAGYYSYEGGYLPKFPGVENFGGRLLHAQTWPEDLDHAGKKIVVIGSGATAVSLIPAMAQTAEHVTMLQRSPSYYRSAPNEDTIAQKFQALLPGGIADDIVRWKNILIGSANYVLARRNPEKFAQKLRNGVARHLPAGVGMEHFTPSYNPWDQRVCAVPNADLFEAFGTDRADIVTDTIETFTATGIRLASGAELEADIVVAATGLNLQCFGGITLDVDGEKITPGEQLLYRGVLMSNVPNFATCQGYTNAPWTLRADLSSQYVVRLLRHMDEHGHGVAVPSRELDGVEVRSTLGLTSGYVVRSDHLMPKQGTEAPWCTRSNIVLDSVPVKFGKLDEQMTFAPRRAARTVPVD</sequence>
<dbReference type="GO" id="GO:0004499">
    <property type="term" value="F:N,N-dimethylaniline monooxygenase activity"/>
    <property type="evidence" value="ECO:0007669"/>
    <property type="project" value="InterPro"/>
</dbReference>
<evidence type="ECO:0000256" key="4">
    <source>
        <dbReference type="ARBA" id="ARBA00022857"/>
    </source>
</evidence>
<evidence type="ECO:0008006" key="9">
    <source>
        <dbReference type="Google" id="ProtNLM"/>
    </source>
</evidence>
<dbReference type="Proteomes" id="UP000076837">
    <property type="component" value="Unassembled WGS sequence"/>
</dbReference>
<dbReference type="AlphaFoldDB" id="A0A163LPS3"/>
<evidence type="ECO:0000256" key="3">
    <source>
        <dbReference type="ARBA" id="ARBA00022827"/>
    </source>
</evidence>
<dbReference type="InterPro" id="IPR020946">
    <property type="entry name" value="Flavin_mOase-like"/>
</dbReference>
<evidence type="ECO:0000313" key="8">
    <source>
        <dbReference type="Proteomes" id="UP000076837"/>
    </source>
</evidence>
<dbReference type="InterPro" id="IPR036188">
    <property type="entry name" value="FAD/NAD-bd_sf"/>
</dbReference>
<comment type="caution">
    <text evidence="7">The sequence shown here is derived from an EMBL/GenBank/DDBJ whole genome shotgun (WGS) entry which is preliminary data.</text>
</comment>
<evidence type="ECO:0000256" key="5">
    <source>
        <dbReference type="ARBA" id="ARBA00023002"/>
    </source>
</evidence>
<protein>
    <recommendedName>
        <fullName evidence="9">Monooxygenase</fullName>
    </recommendedName>
</protein>
<dbReference type="Gene3D" id="3.50.50.60">
    <property type="entry name" value="FAD/NAD(P)-binding domain"/>
    <property type="match status" value="2"/>
</dbReference>
<dbReference type="Pfam" id="PF00743">
    <property type="entry name" value="FMO-like"/>
    <property type="match status" value="1"/>
</dbReference>
<dbReference type="PRINTS" id="PR00411">
    <property type="entry name" value="PNDRDTASEI"/>
</dbReference>
<dbReference type="PANTHER" id="PTHR43872:SF1">
    <property type="entry name" value="MONOOXYGENASE, PUTATIVE (AFU_ORTHOLOGUE AFUA_8G02570)-RELATED"/>
    <property type="match status" value="1"/>
</dbReference>
<keyword evidence="8" id="KW-1185">Reference proteome</keyword>
<gene>
    <name evidence="7" type="ORF">ST47_g856</name>
</gene>
<dbReference type="Pfam" id="PF13450">
    <property type="entry name" value="NAD_binding_8"/>
    <property type="match status" value="1"/>
</dbReference>
<keyword evidence="3" id="KW-0274">FAD</keyword>
<keyword evidence="6" id="KW-0503">Monooxygenase</keyword>
<dbReference type="PANTHER" id="PTHR43872">
    <property type="entry name" value="MONOOXYGENASE, PUTATIVE (AFU_ORTHOLOGUE AFUA_8G02570)-RELATED"/>
    <property type="match status" value="1"/>
</dbReference>
<dbReference type="EMBL" id="JYNV01000039">
    <property type="protein sequence ID" value="KZM27994.1"/>
    <property type="molecule type" value="Genomic_DNA"/>
</dbReference>
<dbReference type="GO" id="GO:0050660">
    <property type="term" value="F:flavin adenine dinucleotide binding"/>
    <property type="evidence" value="ECO:0007669"/>
    <property type="project" value="InterPro"/>
</dbReference>